<dbReference type="Proteomes" id="UP000003288">
    <property type="component" value="Unassembled WGS sequence"/>
</dbReference>
<dbReference type="AlphaFoldDB" id="A0AAI9AJJ4"/>
<reference evidence="1 3" key="1">
    <citation type="journal article" date="2011" name="Stand. Genomic Sci.">
        <title>Draft genome sequence of Caminibacter mediatlanticus strain TB-2, an epsilonproteobacterium isolated from a deep-sea hydrothermal vent.</title>
        <authorList>
            <person name="Giovannelli D."/>
            <person name="Ferriera S."/>
            <person name="Johnson J."/>
            <person name="Kravitz S."/>
            <person name="Perez-Rodriguez I."/>
            <person name="Ricci J."/>
            <person name="O'Brien C."/>
            <person name="Voordeckers J.W."/>
            <person name="Bini E."/>
            <person name="Vetriani C."/>
        </authorList>
    </citation>
    <scope>NUCLEOTIDE SEQUENCE [LARGE SCALE GENOMIC DNA]</scope>
    <source>
        <strain evidence="1 3">TB-2</strain>
    </source>
</reference>
<evidence type="ECO:0000313" key="4">
    <source>
        <dbReference type="Proteomes" id="UP000306825"/>
    </source>
</evidence>
<sequence>MAFTIITQSKIAKEWQNFINDCNKYLNEIEKIANKPIITKKDKLRIKIMLEILLDEYKNLKPSLLIPDSLKKEAKLKYEKVKKLYEELFK</sequence>
<evidence type="ECO:0000313" key="2">
    <source>
        <dbReference type="EMBL" id="QCT95280.1"/>
    </source>
</evidence>
<dbReference type="Proteomes" id="UP000306825">
    <property type="component" value="Chromosome"/>
</dbReference>
<keyword evidence="4" id="KW-1185">Reference proteome</keyword>
<evidence type="ECO:0000313" key="3">
    <source>
        <dbReference type="Proteomes" id="UP000003288"/>
    </source>
</evidence>
<protein>
    <submittedName>
        <fullName evidence="1">Uncharacterized protein</fullName>
    </submittedName>
</protein>
<organism evidence="1 3">
    <name type="scientific">Caminibacter mediatlanticus TB-2</name>
    <dbReference type="NCBI Taxonomy" id="391592"/>
    <lineage>
        <taxon>Bacteria</taxon>
        <taxon>Pseudomonadati</taxon>
        <taxon>Campylobacterota</taxon>
        <taxon>Epsilonproteobacteria</taxon>
        <taxon>Nautiliales</taxon>
        <taxon>Nautiliaceae</taxon>
        <taxon>Caminibacter</taxon>
    </lineage>
</organism>
<gene>
    <name evidence="1" type="ORF">CMTB2_03948</name>
    <name evidence="2" type="ORF">FE773_08765</name>
</gene>
<dbReference type="EMBL" id="CP040463">
    <property type="protein sequence ID" value="QCT95280.1"/>
    <property type="molecule type" value="Genomic_DNA"/>
</dbReference>
<proteinExistence type="predicted"/>
<accession>A0AAI9AJJ4</accession>
<name>A0AAI9AJJ4_9BACT</name>
<dbReference type="RefSeq" id="WP_007473752.1">
    <property type="nucleotide sequence ID" value="NZ_ABCJ01000001.1"/>
</dbReference>
<dbReference type="EMBL" id="ABCJ01000001">
    <property type="protein sequence ID" value="EDM24639.1"/>
    <property type="molecule type" value="Genomic_DNA"/>
</dbReference>
<reference evidence="2 4" key="2">
    <citation type="submission" date="2019-05" db="EMBL/GenBank/DDBJ databases">
        <title>A comparative analysis of the Nautiliaceae.</title>
        <authorList>
            <person name="Grosche A."/>
            <person name="Smedile F."/>
            <person name="Vetriani C."/>
        </authorList>
    </citation>
    <scope>NUCLEOTIDE SEQUENCE [LARGE SCALE GENOMIC DNA]</scope>
    <source>
        <strain evidence="2 4">TB-2</strain>
    </source>
</reference>
<evidence type="ECO:0000313" key="1">
    <source>
        <dbReference type="EMBL" id="EDM24639.1"/>
    </source>
</evidence>